<dbReference type="OMA" id="FIYLISQ"/>
<reference evidence="10" key="2">
    <citation type="submission" date="2025-09" db="UniProtKB">
        <authorList>
            <consortium name="Ensembl"/>
        </authorList>
    </citation>
    <scope>IDENTIFICATION</scope>
</reference>
<evidence type="ECO:0000256" key="7">
    <source>
        <dbReference type="ARBA" id="ARBA00023128"/>
    </source>
</evidence>
<organism evidence="10 11">
    <name type="scientific">Gadus morhua</name>
    <name type="common">Atlantic cod</name>
    <dbReference type="NCBI Taxonomy" id="8049"/>
    <lineage>
        <taxon>Eukaryota</taxon>
        <taxon>Metazoa</taxon>
        <taxon>Chordata</taxon>
        <taxon>Craniata</taxon>
        <taxon>Vertebrata</taxon>
        <taxon>Euteleostomi</taxon>
        <taxon>Actinopterygii</taxon>
        <taxon>Neopterygii</taxon>
        <taxon>Teleostei</taxon>
        <taxon>Neoteleostei</taxon>
        <taxon>Acanthomorphata</taxon>
        <taxon>Zeiogadaria</taxon>
        <taxon>Gadariae</taxon>
        <taxon>Gadiformes</taxon>
        <taxon>Gadoidei</taxon>
        <taxon>Gadidae</taxon>
        <taxon>Gadus</taxon>
    </lineage>
</organism>
<keyword evidence="11" id="KW-1185">Reference proteome</keyword>
<reference evidence="10" key="1">
    <citation type="submission" date="2025-08" db="UniProtKB">
        <authorList>
            <consortium name="Ensembl"/>
        </authorList>
    </citation>
    <scope>IDENTIFICATION</scope>
</reference>
<evidence type="ECO:0000256" key="5">
    <source>
        <dbReference type="ARBA" id="ARBA00022970"/>
    </source>
</evidence>
<dbReference type="InterPro" id="IPR004686">
    <property type="entry name" value="Mtc"/>
</dbReference>
<dbReference type="GeneTree" id="ENSGT01030000234641"/>
<feature type="transmembrane region" description="Helical" evidence="9">
    <location>
        <begin position="216"/>
        <end position="234"/>
    </location>
</feature>
<keyword evidence="7" id="KW-0496">Mitochondrion</keyword>
<dbReference type="GO" id="GO:1990542">
    <property type="term" value="P:mitochondrial transmembrane transport"/>
    <property type="evidence" value="ECO:0007669"/>
    <property type="project" value="TreeGrafter"/>
</dbReference>
<sequence length="299" mass="32768">MIFSFCAANIAIFSNCFLALLPVSAPLVRKCVLIVLNLYYYIIQIKICIFPCSISLHRLLTLAVKHFNVEPHFSQVVASLLPHSSVKSALFCQFLLQSYMAGFNHVHRNSSSEKAKKMSLKQALLIGGSVSYTTCAGALPFILIQRFAIGSQSLLFFFRSIVPVPLSAALGFFSVFTIRSEESDNGIQVFDSNGASVGISRAAGDKAIRDTAWSRAVLLGASAAVPNLLVYFTGKTRLFNQNSMLRAPLRHVSTAMVFGMMIPLSFSIFPQLGTIKKDKLEKELQAAAVAGELFYHRGL</sequence>
<feature type="transmembrane region" description="Helical" evidence="9">
    <location>
        <begin position="156"/>
        <end position="178"/>
    </location>
</feature>
<evidence type="ECO:0000313" key="11">
    <source>
        <dbReference type="Proteomes" id="UP000694546"/>
    </source>
</evidence>
<comment type="subcellular location">
    <subcellularLocation>
        <location evidence="1">Mitochondrion membrane</location>
        <topology evidence="1">Multi-pass membrane protein</topology>
    </subcellularLocation>
</comment>
<evidence type="ECO:0000313" key="10">
    <source>
        <dbReference type="Ensembl" id="ENSGMOP00000006458.2"/>
    </source>
</evidence>
<dbReference type="PANTHER" id="PTHR11153">
    <property type="entry name" value="SIDEROFLEXIN"/>
    <property type="match status" value="1"/>
</dbReference>
<keyword evidence="5" id="KW-0029">Amino-acid transport</keyword>
<feature type="transmembrane region" description="Helical" evidence="9">
    <location>
        <begin position="123"/>
        <end position="144"/>
    </location>
</feature>
<dbReference type="Pfam" id="PF03820">
    <property type="entry name" value="SFXNs"/>
    <property type="match status" value="1"/>
</dbReference>
<accession>A0A8C4Z4B4</accession>
<protein>
    <submittedName>
        <fullName evidence="10">Sideroflexin 4</fullName>
    </submittedName>
</protein>
<dbReference type="GO" id="GO:0005743">
    <property type="term" value="C:mitochondrial inner membrane"/>
    <property type="evidence" value="ECO:0007669"/>
    <property type="project" value="TreeGrafter"/>
</dbReference>
<feature type="transmembrane region" description="Helical" evidence="9">
    <location>
        <begin position="39"/>
        <end position="60"/>
    </location>
</feature>
<evidence type="ECO:0000256" key="8">
    <source>
        <dbReference type="ARBA" id="ARBA00023136"/>
    </source>
</evidence>
<proteinExistence type="inferred from homology"/>
<evidence type="ECO:0000256" key="6">
    <source>
        <dbReference type="ARBA" id="ARBA00022989"/>
    </source>
</evidence>
<keyword evidence="4 9" id="KW-0812">Transmembrane</keyword>
<evidence type="ECO:0000256" key="2">
    <source>
        <dbReference type="ARBA" id="ARBA00005974"/>
    </source>
</evidence>
<dbReference type="GO" id="GO:0030218">
    <property type="term" value="P:erythrocyte differentiation"/>
    <property type="evidence" value="ECO:0007669"/>
    <property type="project" value="Ensembl"/>
</dbReference>
<keyword evidence="3" id="KW-0813">Transport</keyword>
<dbReference type="AlphaFoldDB" id="A0A8C4Z4B4"/>
<keyword evidence="8 9" id="KW-0472">Membrane</keyword>
<dbReference type="Proteomes" id="UP000694546">
    <property type="component" value="Chromosome 15"/>
</dbReference>
<dbReference type="GO" id="GO:0045333">
    <property type="term" value="P:cellular respiration"/>
    <property type="evidence" value="ECO:0007669"/>
    <property type="project" value="Ensembl"/>
</dbReference>
<dbReference type="GO" id="GO:0006865">
    <property type="term" value="P:amino acid transport"/>
    <property type="evidence" value="ECO:0007669"/>
    <property type="project" value="UniProtKB-KW"/>
</dbReference>
<dbReference type="PANTHER" id="PTHR11153:SF3">
    <property type="entry name" value="SIDEROFLEXIN-4"/>
    <property type="match status" value="1"/>
</dbReference>
<dbReference type="GO" id="GO:0015075">
    <property type="term" value="F:monoatomic ion transmembrane transporter activity"/>
    <property type="evidence" value="ECO:0007669"/>
    <property type="project" value="InterPro"/>
</dbReference>
<evidence type="ECO:0000256" key="9">
    <source>
        <dbReference type="SAM" id="Phobius"/>
    </source>
</evidence>
<dbReference type="Ensembl" id="ENSGMOT00000006649.2">
    <property type="protein sequence ID" value="ENSGMOP00000006458.2"/>
    <property type="gene ID" value="ENSGMOG00000006079.2"/>
</dbReference>
<evidence type="ECO:0000256" key="4">
    <source>
        <dbReference type="ARBA" id="ARBA00022692"/>
    </source>
</evidence>
<keyword evidence="6 9" id="KW-1133">Transmembrane helix</keyword>
<evidence type="ECO:0000256" key="3">
    <source>
        <dbReference type="ARBA" id="ARBA00022448"/>
    </source>
</evidence>
<evidence type="ECO:0000256" key="1">
    <source>
        <dbReference type="ARBA" id="ARBA00004225"/>
    </source>
</evidence>
<name>A0A8C4Z4B4_GADMO</name>
<comment type="similarity">
    <text evidence="2">Belongs to the sideroflexin family.</text>
</comment>
<feature type="transmembrane region" description="Helical" evidence="9">
    <location>
        <begin position="254"/>
        <end position="272"/>
    </location>
</feature>